<protein>
    <recommendedName>
        <fullName evidence="2">DUF1206 domain-containing protein</fullName>
    </recommendedName>
</protein>
<dbReference type="EMBL" id="POUK01000001">
    <property type="protein sequence ID" value="PNF78091.1"/>
    <property type="molecule type" value="Genomic_DNA"/>
</dbReference>
<evidence type="ECO:0000259" key="2">
    <source>
        <dbReference type="Pfam" id="PF06724"/>
    </source>
</evidence>
<feature type="domain" description="DUF1206" evidence="2">
    <location>
        <begin position="190"/>
        <end position="258"/>
    </location>
</feature>
<feature type="transmembrane region" description="Helical" evidence="1">
    <location>
        <begin position="232"/>
        <end position="253"/>
    </location>
</feature>
<feature type="domain" description="DUF1206" evidence="2">
    <location>
        <begin position="95"/>
        <end position="166"/>
    </location>
</feature>
<feature type="transmembrane region" description="Helical" evidence="1">
    <location>
        <begin position="49"/>
        <end position="70"/>
    </location>
</feature>
<feature type="transmembrane region" description="Helical" evidence="1">
    <location>
        <begin position="20"/>
        <end position="37"/>
    </location>
</feature>
<dbReference type="AlphaFoldDB" id="A0A8E2QGT1"/>
<keyword evidence="1" id="KW-0812">Transmembrane</keyword>
<organism evidence="3 4">
    <name type="scientific">Stutzerimonas degradans</name>
    <dbReference type="NCBI Taxonomy" id="2968968"/>
    <lineage>
        <taxon>Bacteria</taxon>
        <taxon>Pseudomonadati</taxon>
        <taxon>Pseudomonadota</taxon>
        <taxon>Gammaproteobacteria</taxon>
        <taxon>Pseudomonadales</taxon>
        <taxon>Pseudomonadaceae</taxon>
        <taxon>Stutzerimonas</taxon>
    </lineage>
</organism>
<keyword evidence="1" id="KW-1133">Transmembrane helix</keyword>
<comment type="caution">
    <text evidence="3">The sequence shown here is derived from an EMBL/GenBank/DDBJ whole genome shotgun (WGS) entry which is preliminary data.</text>
</comment>
<keyword evidence="4" id="KW-1185">Reference proteome</keyword>
<evidence type="ECO:0000313" key="3">
    <source>
        <dbReference type="EMBL" id="PNF78091.1"/>
    </source>
</evidence>
<evidence type="ECO:0000313" key="4">
    <source>
        <dbReference type="Proteomes" id="UP000235881"/>
    </source>
</evidence>
<dbReference type="InterPro" id="IPR009597">
    <property type="entry name" value="DUF1206"/>
</dbReference>
<feature type="domain" description="DUF1206" evidence="2">
    <location>
        <begin position="14"/>
        <end position="78"/>
    </location>
</feature>
<gene>
    <name evidence="3" type="ORF">CXK95_02025</name>
</gene>
<name>A0A8E2QGT1_9GAMM</name>
<sequence>MTVNRGVIWLARSGYAARGAVYAIVALFAVLAALGAGQTVDTKGAIQRLLAQPFGAALLWLVVIGLMAHVAWRLTQAIGDTDRHGSDAKGLLIRAGLLGSATVNLLLALFTLSLVSGLDSVGASGGSGSSDSLQRLLGLQHSNLLIWIVALVPLGVGVAHLVKAWRAHFERYFQCDAQTMRMVRPVSRTGLAARGCAFLIIAGLLFMGGGRYEPTDPPGLKEALEALQSLPAGGWLLLAIGVGLFAFALYSFAEALWRRIDLSEVVD</sequence>
<reference evidence="3 4" key="1">
    <citation type="submission" date="2018-01" db="EMBL/GenBank/DDBJ databases">
        <title>Denitrification phenotypes of diverse strains of Pseudomonas stutzeri.</title>
        <authorList>
            <person name="Milligan D.A."/>
            <person name="Bergaust L."/>
            <person name="Bakken L.R."/>
            <person name="Frostegard A."/>
        </authorList>
    </citation>
    <scope>NUCLEOTIDE SEQUENCE [LARGE SCALE GENOMIC DNA]</scope>
    <source>
        <strain evidence="3 4">DSM 50238</strain>
    </source>
</reference>
<feature type="transmembrane region" description="Helical" evidence="1">
    <location>
        <begin position="91"/>
        <end position="115"/>
    </location>
</feature>
<dbReference type="Proteomes" id="UP000235881">
    <property type="component" value="Unassembled WGS sequence"/>
</dbReference>
<feature type="transmembrane region" description="Helical" evidence="1">
    <location>
        <begin position="144"/>
        <end position="162"/>
    </location>
</feature>
<feature type="transmembrane region" description="Helical" evidence="1">
    <location>
        <begin position="191"/>
        <end position="212"/>
    </location>
</feature>
<accession>A0A8E2QGT1</accession>
<dbReference type="Pfam" id="PF06724">
    <property type="entry name" value="DUF1206"/>
    <property type="match status" value="3"/>
</dbReference>
<dbReference type="RefSeq" id="WP_102827478.1">
    <property type="nucleotide sequence ID" value="NZ_CP065721.1"/>
</dbReference>
<proteinExistence type="predicted"/>
<evidence type="ECO:0000256" key="1">
    <source>
        <dbReference type="SAM" id="Phobius"/>
    </source>
</evidence>
<keyword evidence="1" id="KW-0472">Membrane</keyword>